<feature type="region of interest" description="Disordered" evidence="8">
    <location>
        <begin position="1"/>
        <end position="34"/>
    </location>
</feature>
<dbReference type="InterPro" id="IPR055089">
    <property type="entry name" value="COP9_N"/>
</dbReference>
<dbReference type="PANTHER" id="PTHR10758:SF1">
    <property type="entry name" value="COP9 SIGNALOSOME COMPLEX SUBUNIT 3"/>
    <property type="match status" value="1"/>
</dbReference>
<dbReference type="GO" id="GO:0005737">
    <property type="term" value="C:cytoplasm"/>
    <property type="evidence" value="ECO:0007669"/>
    <property type="project" value="UniProtKB-SubCell"/>
</dbReference>
<keyword evidence="11" id="KW-1185">Reference proteome</keyword>
<dbReference type="SUPFAM" id="SSF46785">
    <property type="entry name" value="Winged helix' DNA-binding domain"/>
    <property type="match status" value="1"/>
</dbReference>
<proteinExistence type="inferred from homology"/>
<name>A0A8E2DJ02_9APHY</name>
<reference evidence="10 11" key="1">
    <citation type="submission" date="2016-07" db="EMBL/GenBank/DDBJ databases">
        <title>Draft genome of the white-rot fungus Obba rivulosa 3A-2.</title>
        <authorList>
            <consortium name="DOE Joint Genome Institute"/>
            <person name="Miettinen O."/>
            <person name="Riley R."/>
            <person name="Acob R."/>
            <person name="Barry K."/>
            <person name="Cullen D."/>
            <person name="De Vries R."/>
            <person name="Hainaut M."/>
            <person name="Hatakka A."/>
            <person name="Henrissat B."/>
            <person name="Hilden K."/>
            <person name="Kuo R."/>
            <person name="Labutti K."/>
            <person name="Lipzen A."/>
            <person name="Makela M.R."/>
            <person name="Sandor L."/>
            <person name="Spatafora J.W."/>
            <person name="Grigoriev I.V."/>
            <person name="Hibbett D.S."/>
        </authorList>
    </citation>
    <scope>NUCLEOTIDE SEQUENCE [LARGE SCALE GENOMIC DNA]</scope>
    <source>
        <strain evidence="10 11">3A-2</strain>
    </source>
</reference>
<evidence type="ECO:0000256" key="1">
    <source>
        <dbReference type="ARBA" id="ARBA00004123"/>
    </source>
</evidence>
<dbReference type="OrthoDB" id="29061at2759"/>
<dbReference type="Pfam" id="PF22788">
    <property type="entry name" value="COP9_hel_rpt"/>
    <property type="match status" value="1"/>
</dbReference>
<dbReference type="InterPro" id="IPR050756">
    <property type="entry name" value="CSN3"/>
</dbReference>
<dbReference type="EMBL" id="KV722450">
    <property type="protein sequence ID" value="OCH88526.1"/>
    <property type="molecule type" value="Genomic_DNA"/>
</dbReference>
<keyword evidence="5" id="KW-0963">Cytoplasm</keyword>
<evidence type="ECO:0000256" key="8">
    <source>
        <dbReference type="SAM" id="MobiDB-lite"/>
    </source>
</evidence>
<evidence type="ECO:0000256" key="3">
    <source>
        <dbReference type="ARBA" id="ARBA00007084"/>
    </source>
</evidence>
<evidence type="ECO:0000259" key="9">
    <source>
        <dbReference type="PROSITE" id="PS50250"/>
    </source>
</evidence>
<evidence type="ECO:0000256" key="7">
    <source>
        <dbReference type="ARBA" id="ARBA00023242"/>
    </source>
</evidence>
<evidence type="ECO:0000256" key="4">
    <source>
        <dbReference type="ARBA" id="ARBA00014878"/>
    </source>
</evidence>
<gene>
    <name evidence="10" type="ORF">OBBRIDRAFT_795148</name>
</gene>
<dbReference type="PROSITE" id="PS50250">
    <property type="entry name" value="PCI"/>
    <property type="match status" value="1"/>
</dbReference>
<keyword evidence="7" id="KW-0539">Nucleus</keyword>
<evidence type="ECO:0000256" key="2">
    <source>
        <dbReference type="ARBA" id="ARBA00004496"/>
    </source>
</evidence>
<dbReference type="Pfam" id="PF01399">
    <property type="entry name" value="PCI"/>
    <property type="match status" value="1"/>
</dbReference>
<sequence length="506" mass="53420">MSPPQPSQSGPSVSDAAPAPTSPPEVATSSVSATITATDPAASVPTTAPAATAAVASVAPATAAGSVAGASTAPTITTTVASDPALDALLTRIREAISGAQIAALSTATDALLASALADGSDPVTAGVLTPEEDTLALLFILSARLQSSQSPNPSFDAIEEFCAYFDPEKARLAPARVTILAKGIVRAAEAIANPKAAISPLYNLVTRYPPTPAHLTTVHPVFLSTCVSTRHFTAALPVLATPIMNIDMSLSDLNYNDHLVYHYAGGLALAALKRWRDAADYLEICATAPAQQIPAALQLEACKKLVLVHLIMYGEAVQLPKYTHAVLVRMLRSSPYWSFAKAYPQQRASLQSIAKNEIFATDKNTGLLNQALDRVPRWIIKKLTSTYLTLSLPDIAKEIGVDSIDEVREILVDMVASGELGAHISVDGTVTFSDPPPPYSKADIDRALVHAQSQAKLLQDTERTLAASKDYLTKAVRHKDDPGNWPGDEDLHGQPGGRGDMWQDD</sequence>
<dbReference type="InterPro" id="IPR036390">
    <property type="entry name" value="WH_DNA-bd_sf"/>
</dbReference>
<evidence type="ECO:0000256" key="5">
    <source>
        <dbReference type="ARBA" id="ARBA00022490"/>
    </source>
</evidence>
<evidence type="ECO:0000256" key="6">
    <source>
        <dbReference type="ARBA" id="ARBA00022790"/>
    </source>
</evidence>
<comment type="similarity">
    <text evidence="3">Belongs to the CSN3 family.</text>
</comment>
<comment type="subcellular location">
    <subcellularLocation>
        <location evidence="2">Cytoplasm</location>
    </subcellularLocation>
    <subcellularLocation>
        <location evidence="1">Nucleus</location>
    </subcellularLocation>
</comment>
<evidence type="ECO:0000313" key="10">
    <source>
        <dbReference type="EMBL" id="OCH88526.1"/>
    </source>
</evidence>
<dbReference type="InterPro" id="IPR000717">
    <property type="entry name" value="PCI_dom"/>
</dbReference>
<dbReference type="PANTHER" id="PTHR10758">
    <property type="entry name" value="26S PROTEASOME NON-ATPASE REGULATORY SUBUNIT 3/COP9 SIGNALOSOME COMPLEX SUBUNIT 3"/>
    <property type="match status" value="1"/>
</dbReference>
<dbReference type="GO" id="GO:0008180">
    <property type="term" value="C:COP9 signalosome"/>
    <property type="evidence" value="ECO:0007669"/>
    <property type="project" value="UniProtKB-KW"/>
</dbReference>
<keyword evidence="6" id="KW-0736">Signalosome</keyword>
<accession>A0A8E2DJ02</accession>
<feature type="region of interest" description="Disordered" evidence="8">
    <location>
        <begin position="478"/>
        <end position="506"/>
    </location>
</feature>
<feature type="domain" description="PCI" evidence="9">
    <location>
        <begin position="252"/>
        <end position="439"/>
    </location>
</feature>
<evidence type="ECO:0000313" key="11">
    <source>
        <dbReference type="Proteomes" id="UP000250043"/>
    </source>
</evidence>
<dbReference type="GO" id="GO:0006511">
    <property type="term" value="P:ubiquitin-dependent protein catabolic process"/>
    <property type="evidence" value="ECO:0007669"/>
    <property type="project" value="TreeGrafter"/>
</dbReference>
<dbReference type="Proteomes" id="UP000250043">
    <property type="component" value="Unassembled WGS sequence"/>
</dbReference>
<protein>
    <recommendedName>
        <fullName evidence="4">COP9 signalosome complex subunit 3</fullName>
    </recommendedName>
</protein>
<dbReference type="AlphaFoldDB" id="A0A8E2DJ02"/>
<dbReference type="SMART" id="SM00088">
    <property type="entry name" value="PINT"/>
    <property type="match status" value="1"/>
</dbReference>
<organism evidence="10 11">
    <name type="scientific">Obba rivulosa</name>
    <dbReference type="NCBI Taxonomy" id="1052685"/>
    <lineage>
        <taxon>Eukaryota</taxon>
        <taxon>Fungi</taxon>
        <taxon>Dikarya</taxon>
        <taxon>Basidiomycota</taxon>
        <taxon>Agaricomycotina</taxon>
        <taxon>Agaricomycetes</taxon>
        <taxon>Polyporales</taxon>
        <taxon>Gelatoporiaceae</taxon>
        <taxon>Obba</taxon>
    </lineage>
</organism>